<accession>A0AAX4IEQ7</accession>
<keyword evidence="3" id="KW-1185">Reference proteome</keyword>
<sequence length="144" mass="16686">MVAQEDSDPRGPCAFRSGQIVWWEHRHFGYQQVHLTSAEEGRACPVCLERRASQTNRMGSSLSALTRERPLLNWRVFLVALEVANAGDMGTWRLPTSRSEKIERLPEQWRTENWSEYWERNSSGRTLSSWSRGASCSSWDCHTR</sequence>
<gene>
    <name evidence="2" type="ORF">CDEST_06875</name>
</gene>
<protein>
    <recommendedName>
        <fullName evidence="4">Zinc-ribbon domain-containing protein</fullName>
    </recommendedName>
</protein>
<dbReference type="Proteomes" id="UP001322277">
    <property type="component" value="Chromosome 4"/>
</dbReference>
<proteinExistence type="predicted"/>
<organism evidence="2 3">
    <name type="scientific">Colletotrichum destructivum</name>
    <dbReference type="NCBI Taxonomy" id="34406"/>
    <lineage>
        <taxon>Eukaryota</taxon>
        <taxon>Fungi</taxon>
        <taxon>Dikarya</taxon>
        <taxon>Ascomycota</taxon>
        <taxon>Pezizomycotina</taxon>
        <taxon>Sordariomycetes</taxon>
        <taxon>Hypocreomycetidae</taxon>
        <taxon>Glomerellales</taxon>
        <taxon>Glomerellaceae</taxon>
        <taxon>Colletotrichum</taxon>
        <taxon>Colletotrichum destructivum species complex</taxon>
    </lineage>
</organism>
<evidence type="ECO:0000256" key="1">
    <source>
        <dbReference type="SAM" id="MobiDB-lite"/>
    </source>
</evidence>
<dbReference type="EMBL" id="CP137308">
    <property type="protein sequence ID" value="WQF81861.1"/>
    <property type="molecule type" value="Genomic_DNA"/>
</dbReference>
<dbReference type="GeneID" id="87943378"/>
<evidence type="ECO:0000313" key="3">
    <source>
        <dbReference type="Proteomes" id="UP001322277"/>
    </source>
</evidence>
<dbReference type="RefSeq" id="XP_062779085.1">
    <property type="nucleotide sequence ID" value="XM_062923034.1"/>
</dbReference>
<feature type="region of interest" description="Disordered" evidence="1">
    <location>
        <begin position="124"/>
        <end position="144"/>
    </location>
</feature>
<evidence type="ECO:0000313" key="2">
    <source>
        <dbReference type="EMBL" id="WQF81861.1"/>
    </source>
</evidence>
<evidence type="ECO:0008006" key="4">
    <source>
        <dbReference type="Google" id="ProtNLM"/>
    </source>
</evidence>
<reference evidence="3" key="1">
    <citation type="journal article" date="2023" name="bioRxiv">
        <title>Complete genome of the Medicago anthracnose fungus, Colletotrichum destructivum, reveals a mini-chromosome-like region within a core chromosome.</title>
        <authorList>
            <person name="Lapalu N."/>
            <person name="Simon A."/>
            <person name="Lu A."/>
            <person name="Plaumann P.-L."/>
            <person name="Amselem J."/>
            <person name="Pigne S."/>
            <person name="Auger A."/>
            <person name="Koch C."/>
            <person name="Dallery J.-F."/>
            <person name="O'Connell R.J."/>
        </authorList>
    </citation>
    <scope>NUCLEOTIDE SEQUENCE [LARGE SCALE GENOMIC DNA]</scope>
    <source>
        <strain evidence="3">CBS 520.97</strain>
    </source>
</reference>
<name>A0AAX4IEQ7_9PEZI</name>
<dbReference type="KEGG" id="cdet:87943378"/>
<feature type="compositionally biased region" description="Low complexity" evidence="1">
    <location>
        <begin position="128"/>
        <end position="138"/>
    </location>
</feature>
<dbReference type="AlphaFoldDB" id="A0AAX4IEQ7"/>